<evidence type="ECO:0000313" key="2">
    <source>
        <dbReference type="EMBL" id="CAL8140085.1"/>
    </source>
</evidence>
<dbReference type="Proteomes" id="UP001642540">
    <property type="component" value="Unassembled WGS sequence"/>
</dbReference>
<evidence type="ECO:0000256" key="1">
    <source>
        <dbReference type="SAM" id="MobiDB-lite"/>
    </source>
</evidence>
<reference evidence="2 3" key="1">
    <citation type="submission" date="2024-08" db="EMBL/GenBank/DDBJ databases">
        <authorList>
            <person name="Cucini C."/>
            <person name="Frati F."/>
        </authorList>
    </citation>
    <scope>NUCLEOTIDE SEQUENCE [LARGE SCALE GENOMIC DNA]</scope>
</reference>
<organism evidence="2 3">
    <name type="scientific">Orchesella dallaii</name>
    <dbReference type="NCBI Taxonomy" id="48710"/>
    <lineage>
        <taxon>Eukaryota</taxon>
        <taxon>Metazoa</taxon>
        <taxon>Ecdysozoa</taxon>
        <taxon>Arthropoda</taxon>
        <taxon>Hexapoda</taxon>
        <taxon>Collembola</taxon>
        <taxon>Entomobryomorpha</taxon>
        <taxon>Entomobryoidea</taxon>
        <taxon>Orchesellidae</taxon>
        <taxon>Orchesellinae</taxon>
        <taxon>Orchesella</taxon>
    </lineage>
</organism>
<comment type="caution">
    <text evidence="2">The sequence shown here is derived from an EMBL/GenBank/DDBJ whole genome shotgun (WGS) entry which is preliminary data.</text>
</comment>
<dbReference type="EMBL" id="CAXLJM020000133">
    <property type="protein sequence ID" value="CAL8140085.1"/>
    <property type="molecule type" value="Genomic_DNA"/>
</dbReference>
<gene>
    <name evidence="2" type="ORF">ODALV1_LOCUS28134</name>
</gene>
<protein>
    <submittedName>
        <fullName evidence="2">Uncharacterized protein</fullName>
    </submittedName>
</protein>
<accession>A0ABP1RZX5</accession>
<feature type="region of interest" description="Disordered" evidence="1">
    <location>
        <begin position="168"/>
        <end position="222"/>
    </location>
</feature>
<feature type="region of interest" description="Disordered" evidence="1">
    <location>
        <begin position="382"/>
        <end position="463"/>
    </location>
</feature>
<feature type="region of interest" description="Disordered" evidence="1">
    <location>
        <begin position="313"/>
        <end position="354"/>
    </location>
</feature>
<name>A0ABP1RZX5_9HEXA</name>
<feature type="compositionally biased region" description="Polar residues" evidence="1">
    <location>
        <begin position="316"/>
        <end position="329"/>
    </location>
</feature>
<proteinExistence type="predicted"/>
<evidence type="ECO:0000313" key="3">
    <source>
        <dbReference type="Proteomes" id="UP001642540"/>
    </source>
</evidence>
<sequence length="463" mass="51993">MGRRKPAVPNEVKIKLFVAKVLILGPVVCYPHTETWKHFLDRHDKGYFTNPNKLFEISGLLHKKAARPKSGINELMAVMLSDWGSRPQNYIIYIEEMAAPPPPPPPRPILPIFLGVRRPEVVQLQRLRTIPTMPETVARRIEVAVQQPLPPHQLQIEPQPSTSRITVTVPQSSIPVPPKKRLLPSLNHDESAPKPIPKKKQNSENVVEPTAAPGMKSPLQNLNPGHRCKVLGEASPPTADTPDNMHLLANTASSRSPIRSQYSNMEQAQQRGPIYQPGLLPERHEMSQGQGHYHYNPYLYPPQNLVPNLKKAEMPTASNSGRSPTSTMRSPPRGETPRMRPMTRSSPRRVENFGMFYPPGYGNAENLSRLEWQSQILENTGGYEVTPQQNNGRNGHEQPLQLEGARGYYDGEDQEGDTPPPNSSPERPPRLFSPPVRALRVPPPEPQKPSTSKGTFENRFLRR</sequence>
<keyword evidence="3" id="KW-1185">Reference proteome</keyword>